<dbReference type="Gene3D" id="2.170.150.70">
    <property type="match status" value="1"/>
</dbReference>
<evidence type="ECO:0000313" key="5">
    <source>
        <dbReference type="EMBL" id="QMW24733.1"/>
    </source>
</evidence>
<gene>
    <name evidence="5" type="ORF">H3309_15555</name>
</gene>
<accession>A0A7G5IMZ1</accession>
<evidence type="ECO:0000313" key="6">
    <source>
        <dbReference type="Proteomes" id="UP000515292"/>
    </source>
</evidence>
<dbReference type="SUPFAM" id="SSF51316">
    <property type="entry name" value="Mss4-like"/>
    <property type="match status" value="1"/>
</dbReference>
<dbReference type="Pfam" id="PF04828">
    <property type="entry name" value="GFA"/>
    <property type="match status" value="1"/>
</dbReference>
<keyword evidence="3" id="KW-0862">Zinc</keyword>
<evidence type="ECO:0000256" key="2">
    <source>
        <dbReference type="ARBA" id="ARBA00022723"/>
    </source>
</evidence>
<organism evidence="5 6">
    <name type="scientific">Sandaracinobacteroides saxicola</name>
    <dbReference type="NCBI Taxonomy" id="2759707"/>
    <lineage>
        <taxon>Bacteria</taxon>
        <taxon>Pseudomonadati</taxon>
        <taxon>Pseudomonadota</taxon>
        <taxon>Alphaproteobacteria</taxon>
        <taxon>Sphingomonadales</taxon>
        <taxon>Sphingosinicellaceae</taxon>
        <taxon>Sandaracinobacteroides</taxon>
    </lineage>
</organism>
<comment type="similarity">
    <text evidence="1">Belongs to the Gfa family.</text>
</comment>
<dbReference type="EMBL" id="CP059851">
    <property type="protein sequence ID" value="QMW24733.1"/>
    <property type="molecule type" value="Genomic_DNA"/>
</dbReference>
<reference evidence="5 6" key="1">
    <citation type="submission" date="2020-07" db="EMBL/GenBank/DDBJ databases">
        <title>Complete genome sequence for Sandaracinobacter sp. M6.</title>
        <authorList>
            <person name="Tang Y."/>
            <person name="Liu Q."/>
            <person name="Guo Z."/>
            <person name="Lei P."/>
            <person name="Huang B."/>
        </authorList>
    </citation>
    <scope>NUCLEOTIDE SEQUENCE [LARGE SCALE GENOMIC DNA]</scope>
    <source>
        <strain evidence="5 6">M6</strain>
    </source>
</reference>
<dbReference type="KEGG" id="sand:H3309_15555"/>
<dbReference type="PANTHER" id="PTHR28620">
    <property type="entry name" value="CENTROMERE PROTEIN V"/>
    <property type="match status" value="1"/>
</dbReference>
<dbReference type="PROSITE" id="PS51891">
    <property type="entry name" value="CENP_V_GFA"/>
    <property type="match status" value="1"/>
</dbReference>
<dbReference type="GO" id="GO:0016846">
    <property type="term" value="F:carbon-sulfur lyase activity"/>
    <property type="evidence" value="ECO:0007669"/>
    <property type="project" value="InterPro"/>
</dbReference>
<dbReference type="PANTHER" id="PTHR28620:SF1">
    <property type="entry name" value="CENP-V_GFA DOMAIN-CONTAINING PROTEIN"/>
    <property type="match status" value="1"/>
</dbReference>
<feature type="domain" description="CENP-V/GFA" evidence="4">
    <location>
        <begin position="4"/>
        <end position="117"/>
    </location>
</feature>
<dbReference type="Proteomes" id="UP000515292">
    <property type="component" value="Chromosome"/>
</dbReference>
<dbReference type="InterPro" id="IPR006913">
    <property type="entry name" value="CENP-V/GFA"/>
</dbReference>
<dbReference type="AlphaFoldDB" id="A0A7G5IMZ1"/>
<dbReference type="InterPro" id="IPR011057">
    <property type="entry name" value="Mss4-like_sf"/>
</dbReference>
<proteinExistence type="inferred from homology"/>
<name>A0A7G5IMZ1_9SPHN</name>
<keyword evidence="6" id="KW-1185">Reference proteome</keyword>
<sequence length="117" mass="13099">MIEHQGSCHCGRVRLTLRSDPTEASECNCSICRRTAGLWHYCPPESASVNGDGIAYQQGDRALDLWHCPTCGCTTHWTPTDPTYPRMGINLRMFDPNLWRDLPRRLVDGAAYQSSGS</sequence>
<protein>
    <submittedName>
        <fullName evidence="5">GFA family protein</fullName>
    </submittedName>
</protein>
<evidence type="ECO:0000256" key="3">
    <source>
        <dbReference type="ARBA" id="ARBA00022833"/>
    </source>
</evidence>
<keyword evidence="2" id="KW-0479">Metal-binding</keyword>
<dbReference type="InterPro" id="IPR052355">
    <property type="entry name" value="CENP-V-like"/>
</dbReference>
<dbReference type="GO" id="GO:0046872">
    <property type="term" value="F:metal ion binding"/>
    <property type="evidence" value="ECO:0007669"/>
    <property type="project" value="UniProtKB-KW"/>
</dbReference>
<evidence type="ECO:0000256" key="1">
    <source>
        <dbReference type="ARBA" id="ARBA00005495"/>
    </source>
</evidence>
<evidence type="ECO:0000259" key="4">
    <source>
        <dbReference type="PROSITE" id="PS51891"/>
    </source>
</evidence>